<organism evidence="3 4">
    <name type="scientific">Exophiala aquamarina CBS 119918</name>
    <dbReference type="NCBI Taxonomy" id="1182545"/>
    <lineage>
        <taxon>Eukaryota</taxon>
        <taxon>Fungi</taxon>
        <taxon>Dikarya</taxon>
        <taxon>Ascomycota</taxon>
        <taxon>Pezizomycotina</taxon>
        <taxon>Eurotiomycetes</taxon>
        <taxon>Chaetothyriomycetidae</taxon>
        <taxon>Chaetothyriales</taxon>
        <taxon>Herpotrichiellaceae</taxon>
        <taxon>Exophiala</taxon>
    </lineage>
</organism>
<proteinExistence type="predicted"/>
<evidence type="ECO:0000256" key="2">
    <source>
        <dbReference type="ARBA" id="ARBA00023027"/>
    </source>
</evidence>
<dbReference type="PANTHER" id="PTHR46505">
    <property type="entry name" value="OXIDOREDUCTASE NAD-BINDING DOMAIN-CONTAINING PROTEIN 1"/>
    <property type="match status" value="1"/>
</dbReference>
<keyword evidence="2" id="KW-0520">NAD</keyword>
<dbReference type="AlphaFoldDB" id="A0A072P3E3"/>
<dbReference type="VEuPathDB" id="FungiDB:A1O9_09512"/>
<dbReference type="SUPFAM" id="SSF52343">
    <property type="entry name" value="Ferredoxin reductase-like, C-terminal NADP-linked domain"/>
    <property type="match status" value="1"/>
</dbReference>
<dbReference type="InterPro" id="IPR052128">
    <property type="entry name" value="Oxidoreductase_NAD-binding"/>
</dbReference>
<dbReference type="CDD" id="cd00322">
    <property type="entry name" value="FNR_like"/>
    <property type="match status" value="1"/>
</dbReference>
<dbReference type="EMBL" id="AMGV01000010">
    <property type="protein sequence ID" value="KEF54346.1"/>
    <property type="molecule type" value="Genomic_DNA"/>
</dbReference>
<keyword evidence="1" id="KW-0560">Oxidoreductase</keyword>
<dbReference type="OrthoDB" id="436496at2759"/>
<dbReference type="Proteomes" id="UP000027920">
    <property type="component" value="Unassembled WGS sequence"/>
</dbReference>
<evidence type="ECO:0000313" key="3">
    <source>
        <dbReference type="EMBL" id="KEF54346.1"/>
    </source>
</evidence>
<dbReference type="GO" id="GO:0016491">
    <property type="term" value="F:oxidoreductase activity"/>
    <property type="evidence" value="ECO:0007669"/>
    <property type="project" value="UniProtKB-KW"/>
</dbReference>
<dbReference type="HOGENOM" id="CLU_003827_7_1_1"/>
<dbReference type="STRING" id="1182545.A0A072P3E3"/>
<dbReference type="InterPro" id="IPR039261">
    <property type="entry name" value="FNR_nucleotide-bd"/>
</dbReference>
<gene>
    <name evidence="3" type="ORF">A1O9_09512</name>
</gene>
<evidence type="ECO:0000256" key="1">
    <source>
        <dbReference type="ARBA" id="ARBA00023002"/>
    </source>
</evidence>
<dbReference type="GO" id="GO:0005739">
    <property type="term" value="C:mitochondrion"/>
    <property type="evidence" value="ECO:0007669"/>
    <property type="project" value="TreeGrafter"/>
</dbReference>
<name>A0A072P3E3_9EURO</name>
<dbReference type="PANTHER" id="PTHR46505:SF1">
    <property type="entry name" value="OXIDOREDUCTASE NAD-BINDING DOMAIN-CONTAINING PROTEIN 1"/>
    <property type="match status" value="1"/>
</dbReference>
<dbReference type="RefSeq" id="XP_013256936.1">
    <property type="nucleotide sequence ID" value="XM_013401482.1"/>
</dbReference>
<evidence type="ECO:0000313" key="4">
    <source>
        <dbReference type="Proteomes" id="UP000027920"/>
    </source>
</evidence>
<reference evidence="3 4" key="1">
    <citation type="submission" date="2013-03" db="EMBL/GenBank/DDBJ databases">
        <title>The Genome Sequence of Exophiala aquamarina CBS 119918.</title>
        <authorList>
            <consortium name="The Broad Institute Genomics Platform"/>
            <person name="Cuomo C."/>
            <person name="de Hoog S."/>
            <person name="Gorbushina A."/>
            <person name="Walker B."/>
            <person name="Young S.K."/>
            <person name="Zeng Q."/>
            <person name="Gargeya S."/>
            <person name="Fitzgerald M."/>
            <person name="Haas B."/>
            <person name="Abouelleil A."/>
            <person name="Allen A.W."/>
            <person name="Alvarado L."/>
            <person name="Arachchi H.M."/>
            <person name="Berlin A.M."/>
            <person name="Chapman S.B."/>
            <person name="Gainer-Dewar J."/>
            <person name="Goldberg J."/>
            <person name="Griggs A."/>
            <person name="Gujja S."/>
            <person name="Hansen M."/>
            <person name="Howarth C."/>
            <person name="Imamovic A."/>
            <person name="Ireland A."/>
            <person name="Larimer J."/>
            <person name="McCowan C."/>
            <person name="Murphy C."/>
            <person name="Pearson M."/>
            <person name="Poon T.W."/>
            <person name="Priest M."/>
            <person name="Roberts A."/>
            <person name="Saif S."/>
            <person name="Shea T."/>
            <person name="Sisk P."/>
            <person name="Sykes S."/>
            <person name="Wortman J."/>
            <person name="Nusbaum C."/>
            <person name="Birren B."/>
        </authorList>
    </citation>
    <scope>NUCLEOTIDE SEQUENCE [LARGE SCALE GENOMIC DNA]</scope>
    <source>
        <strain evidence="3 4">CBS 119918</strain>
    </source>
</reference>
<accession>A0A072P3E3</accession>
<keyword evidence="4" id="KW-1185">Reference proteome</keyword>
<dbReference type="Gene3D" id="3.40.50.80">
    <property type="entry name" value="Nucleotide-binding domain of ferredoxin-NADP reductase (FNR) module"/>
    <property type="match status" value="1"/>
</dbReference>
<dbReference type="GeneID" id="25284421"/>
<comment type="caution">
    <text evidence="3">The sequence shown here is derived from an EMBL/GenBank/DDBJ whole genome shotgun (WGS) entry which is preliminary data.</text>
</comment>
<sequence>MPEQDRTGEPKDQATEIEPFKRWGQYIDLYIPNIDVVGGFTITSPPQASSQVQEDPHIELAIQISPDNPPAAFLWRPASEILNSTVSFKVGGNFVYPPLSLDRSECEEIDRVVFVAGGVGINPIMSMISTLDEVGTSQTRGGMVKSVRVLYTSRRETDSKGQAAEILFETRLRGIAHKWERHEHVDYRYSFFDTSGQTGTGQSTPNNMSTYARRIAKEDLFEALGPEAGRANTVVYVCGLPTMTDEFVDLLRLAPGMDEKRILCEKWW</sequence>
<protein>
    <submittedName>
        <fullName evidence="3">Uncharacterized protein</fullName>
    </submittedName>
</protein>